<dbReference type="EMBL" id="CADCVI010000183">
    <property type="protein sequence ID" value="CAA9481061.1"/>
    <property type="molecule type" value="Genomic_DNA"/>
</dbReference>
<accession>A0A6J4RX69</accession>
<evidence type="ECO:0000313" key="2">
    <source>
        <dbReference type="EMBL" id="CAA9481061.1"/>
    </source>
</evidence>
<name>A0A6J4RX69_9ACTN</name>
<proteinExistence type="predicted"/>
<gene>
    <name evidence="2" type="ORF">AVDCRST_MAG25-2767</name>
</gene>
<reference evidence="2" key="1">
    <citation type="submission" date="2020-02" db="EMBL/GenBank/DDBJ databases">
        <authorList>
            <person name="Meier V. D."/>
        </authorList>
    </citation>
    <scope>NUCLEOTIDE SEQUENCE</scope>
    <source>
        <strain evidence="2">AVDCRST_MAG25</strain>
    </source>
</reference>
<dbReference type="AlphaFoldDB" id="A0A6J4RX69"/>
<evidence type="ECO:0000256" key="1">
    <source>
        <dbReference type="SAM" id="MobiDB-lite"/>
    </source>
</evidence>
<sequence>EREHRYQECFRRYKRLRRLRRLPQDVPGAGHPSRPEGLPLTAHRPRRPLYGLRRVRRGLPGLRLRRGAAHGPVGGGL</sequence>
<feature type="non-terminal residue" evidence="2">
    <location>
        <position position="1"/>
    </location>
</feature>
<organism evidence="2">
    <name type="scientific">uncultured Rubrobacteraceae bacterium</name>
    <dbReference type="NCBI Taxonomy" id="349277"/>
    <lineage>
        <taxon>Bacteria</taxon>
        <taxon>Bacillati</taxon>
        <taxon>Actinomycetota</taxon>
        <taxon>Rubrobacteria</taxon>
        <taxon>Rubrobacterales</taxon>
        <taxon>Rubrobacteraceae</taxon>
        <taxon>environmental samples</taxon>
    </lineage>
</organism>
<protein>
    <submittedName>
        <fullName evidence="2">4Fe-4S ferredoxin, iron-sulfur binding</fullName>
    </submittedName>
</protein>
<feature type="region of interest" description="Disordered" evidence="1">
    <location>
        <begin position="22"/>
        <end position="45"/>
    </location>
</feature>
<feature type="non-terminal residue" evidence="2">
    <location>
        <position position="77"/>
    </location>
</feature>